<accession>A0AA39WKG5</accession>
<dbReference type="EMBL" id="JAULSU010000005">
    <property type="protein sequence ID" value="KAK0617039.1"/>
    <property type="molecule type" value="Genomic_DNA"/>
</dbReference>
<evidence type="ECO:0000313" key="2">
    <source>
        <dbReference type="Proteomes" id="UP001175000"/>
    </source>
</evidence>
<evidence type="ECO:0000313" key="1">
    <source>
        <dbReference type="EMBL" id="KAK0617039.1"/>
    </source>
</evidence>
<keyword evidence="2" id="KW-1185">Reference proteome</keyword>
<name>A0AA39WKG5_9PEZI</name>
<gene>
    <name evidence="1" type="ORF">B0T14DRAFT_435729</name>
</gene>
<dbReference type="AlphaFoldDB" id="A0AA39WKG5"/>
<comment type="caution">
    <text evidence="1">The sequence shown here is derived from an EMBL/GenBank/DDBJ whole genome shotgun (WGS) entry which is preliminary data.</text>
</comment>
<sequence>MSTKVQLVHPEIELTRRDGSTRCRDPYSVFRDPDPNARKGPFKFLDLPLSIQAKMFKLWFHKEGRLIHCFSRLDPFEPLADFPSLEELGPRRSGLTTGFYWGKERLCSLSQDCQNPTDTLRILEVNKHFNFIGTHCFYGLNTFAFSSLGEFYRFCQGIGRARAERLQNIEITFVGNQFLTAPRELRPNAEAAPPYSQRTHALIWLQECRRLRTLVVHINEQGKSYMRRKFESKDAIDYMAAKTNGQPNQRIYRALRNVQGMDHIYQLRGMTWIRFYDLEQAQRSGDGERFKVRDWSFIDDLHNVCTMEKVHVRKRLSELKMLKPLVPDPEDFPPNWTPTDDDWELVGSFYVHEAG</sequence>
<organism evidence="1 2">
    <name type="scientific">Immersiella caudata</name>
    <dbReference type="NCBI Taxonomy" id="314043"/>
    <lineage>
        <taxon>Eukaryota</taxon>
        <taxon>Fungi</taxon>
        <taxon>Dikarya</taxon>
        <taxon>Ascomycota</taxon>
        <taxon>Pezizomycotina</taxon>
        <taxon>Sordariomycetes</taxon>
        <taxon>Sordariomycetidae</taxon>
        <taxon>Sordariales</taxon>
        <taxon>Lasiosphaeriaceae</taxon>
        <taxon>Immersiella</taxon>
    </lineage>
</organism>
<dbReference type="Proteomes" id="UP001175000">
    <property type="component" value="Unassembled WGS sequence"/>
</dbReference>
<proteinExistence type="predicted"/>
<feature type="non-terminal residue" evidence="1">
    <location>
        <position position="1"/>
    </location>
</feature>
<protein>
    <submittedName>
        <fullName evidence="1">Uncharacterized protein</fullName>
    </submittedName>
</protein>
<reference evidence="1" key="1">
    <citation type="submission" date="2023-06" db="EMBL/GenBank/DDBJ databases">
        <title>Genome-scale phylogeny and comparative genomics of the fungal order Sordariales.</title>
        <authorList>
            <consortium name="Lawrence Berkeley National Laboratory"/>
            <person name="Hensen N."/>
            <person name="Bonometti L."/>
            <person name="Westerberg I."/>
            <person name="Brannstrom I.O."/>
            <person name="Guillou S."/>
            <person name="Cros-Aarteil S."/>
            <person name="Calhoun S."/>
            <person name="Haridas S."/>
            <person name="Kuo A."/>
            <person name="Mondo S."/>
            <person name="Pangilinan J."/>
            <person name="Riley R."/>
            <person name="Labutti K."/>
            <person name="Andreopoulos B."/>
            <person name="Lipzen A."/>
            <person name="Chen C."/>
            <person name="Yanf M."/>
            <person name="Daum C."/>
            <person name="Ng V."/>
            <person name="Clum A."/>
            <person name="Steindorff A."/>
            <person name="Ohm R."/>
            <person name="Martin F."/>
            <person name="Silar P."/>
            <person name="Natvig D."/>
            <person name="Lalanne C."/>
            <person name="Gautier V."/>
            <person name="Ament-Velasquez S.L."/>
            <person name="Kruys A."/>
            <person name="Hutchinson M.I."/>
            <person name="Powell A.J."/>
            <person name="Barry K."/>
            <person name="Miller A.N."/>
            <person name="Grigoriev I.V."/>
            <person name="Debuchy R."/>
            <person name="Gladieux P."/>
            <person name="Thoren M.H."/>
            <person name="Johannesson H."/>
        </authorList>
    </citation>
    <scope>NUCLEOTIDE SEQUENCE</scope>
    <source>
        <strain evidence="1">CBS 606.72</strain>
    </source>
</reference>